<gene>
    <name evidence="1" type="ORF">ACFSJH_17480</name>
</gene>
<dbReference type="Proteomes" id="UP001597362">
    <property type="component" value="Unassembled WGS sequence"/>
</dbReference>
<proteinExistence type="predicted"/>
<organism evidence="1 2">
    <name type="scientific">Paenibacillus yanchengensis</name>
    <dbReference type="NCBI Taxonomy" id="2035833"/>
    <lineage>
        <taxon>Bacteria</taxon>
        <taxon>Bacillati</taxon>
        <taxon>Bacillota</taxon>
        <taxon>Bacilli</taxon>
        <taxon>Bacillales</taxon>
        <taxon>Paenibacillaceae</taxon>
        <taxon>Paenibacillus</taxon>
    </lineage>
</organism>
<evidence type="ECO:0000313" key="2">
    <source>
        <dbReference type="Proteomes" id="UP001597362"/>
    </source>
</evidence>
<comment type="caution">
    <text evidence="1">The sequence shown here is derived from an EMBL/GenBank/DDBJ whole genome shotgun (WGS) entry which is preliminary data.</text>
</comment>
<evidence type="ECO:0000313" key="1">
    <source>
        <dbReference type="EMBL" id="MFD2117526.1"/>
    </source>
</evidence>
<dbReference type="InterPro" id="IPR015231">
    <property type="entry name" value="DUF1934"/>
</dbReference>
<protein>
    <submittedName>
        <fullName evidence="1">DUF1934 domain-containing protein</fullName>
    </submittedName>
</protein>
<keyword evidence="2" id="KW-1185">Reference proteome</keyword>
<dbReference type="InterPro" id="IPR012674">
    <property type="entry name" value="Calycin"/>
</dbReference>
<dbReference type="RefSeq" id="WP_377774772.1">
    <property type="nucleotide sequence ID" value="NZ_JBHUHO010000040.1"/>
</dbReference>
<dbReference type="Gene3D" id="2.40.128.20">
    <property type="match status" value="1"/>
</dbReference>
<dbReference type="EMBL" id="JBHUHO010000040">
    <property type="protein sequence ID" value="MFD2117526.1"/>
    <property type="molecule type" value="Genomic_DNA"/>
</dbReference>
<sequence length="159" mass="18748">MTKESEAVIVTLVSQHDGQSTTFQYKGQLYNKQRAVYIRYTEQEYEQGQEEIRTLIRYKQGELSIVRRGAIHSEQLFIPNIQSAGVYRAQAITMQIKTKTYSLGLVQVARERQEKLEQTDKQMLERPELPFSLEWHYDLLVNEQVTGKFHMKLHIRKDV</sequence>
<name>A0ABW4YP56_9BACL</name>
<accession>A0ABW4YP56</accession>
<dbReference type="Pfam" id="PF09148">
    <property type="entry name" value="DUF1934"/>
    <property type="match status" value="1"/>
</dbReference>
<dbReference type="SUPFAM" id="SSF50814">
    <property type="entry name" value="Lipocalins"/>
    <property type="match status" value="1"/>
</dbReference>
<reference evidence="2" key="1">
    <citation type="journal article" date="2019" name="Int. J. Syst. Evol. Microbiol.">
        <title>The Global Catalogue of Microorganisms (GCM) 10K type strain sequencing project: providing services to taxonomists for standard genome sequencing and annotation.</title>
        <authorList>
            <consortium name="The Broad Institute Genomics Platform"/>
            <consortium name="The Broad Institute Genome Sequencing Center for Infectious Disease"/>
            <person name="Wu L."/>
            <person name="Ma J."/>
        </authorList>
    </citation>
    <scope>NUCLEOTIDE SEQUENCE [LARGE SCALE GENOMIC DNA]</scope>
    <source>
        <strain evidence="2">GH52</strain>
    </source>
</reference>